<dbReference type="EMBL" id="AB011415">
    <property type="protein sequence ID" value="BAB03316.1"/>
    <property type="molecule type" value="Genomic_DNA"/>
</dbReference>
<evidence type="ECO:0000313" key="1">
    <source>
        <dbReference type="EMBL" id="BAB03316.1"/>
    </source>
</evidence>
<accession>Q9KWT7</accession>
<organism evidence="1">
    <name type="scientific">Sphingomonas sp</name>
    <dbReference type="NCBI Taxonomy" id="28214"/>
    <lineage>
        <taxon>Bacteria</taxon>
        <taxon>Pseudomonadati</taxon>
        <taxon>Pseudomonadota</taxon>
        <taxon>Alphaproteobacteria</taxon>
        <taxon>Sphingomonadales</taxon>
        <taxon>Sphingomonadaceae</taxon>
        <taxon>Sphingomonas</taxon>
    </lineage>
</organism>
<evidence type="ECO:0007829" key="2">
    <source>
        <dbReference type="PDB" id="4TQU"/>
    </source>
</evidence>
<keyword evidence="2 3" id="KW-0002">3D-structure</keyword>
<name>A0ACD6B941_SPHSX</name>
<reference evidence="4 5" key="3">
    <citation type="journal article" date="2017" name="J. Biol. Chem.">
        <title>A solute-binding protein in the closed conformation induces ATP hydrolysis in a bacterial ATP-binding cassette transporter involved in the import of alginate.</title>
        <authorList>
            <person name="Kaneko A."/>
            <person name="Uenishi K."/>
            <person name="Maruyama Y."/>
            <person name="Mizuno N."/>
            <person name="Baba S."/>
            <person name="Kumasaka T."/>
            <person name="Mikami B."/>
            <person name="Murata K."/>
            <person name="Hashimoto W."/>
        </authorList>
    </citation>
    <scope>X-RAY CRYSTALLOGRAPHY (3.40 ANGSTROMS) OF 1-293</scope>
</reference>
<accession>A0ACD6B941</accession>
<sequence>MLATPFYSRSDRIFGIVNAVLLGIFALCALYPIIYIFSMSISSGAAVTQGRVFLLPVDIDFSAYGRVLHDKLFWTSYANTIFYTVFGVVTSLIFIVPGAYALSKPRIRGRRVFGFIIAFTMWFNAGMIPFFLNMRDLGLLDNRFGILIGFACNAFNIILMRNYFESISASFEEAARMDGANDLQILWKVYIPLAKPALATITLLCAISRWNGYFWAMVLLRAEEKIPLQVYLKKTIVDLNVNEEFAGALLTNSYSMETVVGAIIVMSIIPVIIVYPVVQKYFTKGVMLGGVKE</sequence>
<dbReference type="PDB" id="4XIG">
    <property type="method" value="X-ray"/>
    <property type="resolution" value="3.40 A"/>
    <property type="chains" value="N=1-293"/>
</dbReference>
<dbReference type="PDB" id="4TQV">
    <property type="method" value="X-ray"/>
    <property type="resolution" value="4.50 A"/>
    <property type="chains" value="B/F/J/N=1-293"/>
</dbReference>
<reference evidence="2 3" key="2">
    <citation type="journal article" date="2015" name="Structure">
        <title>Structure of a Bacterial ABC Transporter Involved in the Import of an Acidic Polysaccharide Alginate.</title>
        <authorList>
            <person name="Maruyama Y."/>
            <person name="Itoh T."/>
            <person name="Kaneko A."/>
            <person name="Nishitani Y."/>
            <person name="Mikami B."/>
            <person name="Hashimoto W."/>
            <person name="Murata K."/>
        </authorList>
    </citation>
    <scope>X-RAY CRYSTALLOGRAPHY (3.20 ANGSTROMS) OF 1-293</scope>
</reference>
<evidence type="ECO:0007829" key="5">
    <source>
        <dbReference type="PDB" id="4XTC"/>
    </source>
</evidence>
<dbReference type="PDB" id="4XTC">
    <property type="method" value="X-ray"/>
    <property type="resolution" value="3.60 A"/>
    <property type="chains" value="N=1-293"/>
</dbReference>
<evidence type="ECO:0007829" key="4">
    <source>
        <dbReference type="PDB" id="4XIG"/>
    </source>
</evidence>
<dbReference type="PDB" id="4TQU">
    <property type="method" value="X-ray"/>
    <property type="resolution" value="3.20 A"/>
    <property type="chains" value="N=1-293"/>
</dbReference>
<proteinExistence type="evidence at protein level"/>
<gene>
    <name evidence="1" type="primary">algM2</name>
</gene>
<evidence type="ECO:0007829" key="3">
    <source>
        <dbReference type="PDB" id="4TQV"/>
    </source>
</evidence>
<protein>
    <submittedName>
        <fullName evidence="1">AlgM2</fullName>
    </submittedName>
</protein>
<reference evidence="1" key="1">
    <citation type="journal article" date="2000" name="J. Bacteriol.">
        <title>A novel bacterial ATP-binding cassette transporter system that allows uptake of macromolecules.</title>
        <authorList>
            <person name="Momma K."/>
            <person name="Okamoto M."/>
            <person name="Mishima Y."/>
            <person name="Mori S."/>
            <person name="Hashimoto W."/>
            <person name="Murata K."/>
        </authorList>
    </citation>
    <scope>NUCLEOTIDE SEQUENCE</scope>
    <source>
        <strain evidence="1">A1</strain>
    </source>
</reference>